<evidence type="ECO:0008006" key="4">
    <source>
        <dbReference type="Google" id="ProtNLM"/>
    </source>
</evidence>
<protein>
    <recommendedName>
        <fullName evidence="4">HEAT repeat protein</fullName>
    </recommendedName>
</protein>
<keyword evidence="1" id="KW-0472">Membrane</keyword>
<dbReference type="Gene3D" id="1.25.10.10">
    <property type="entry name" value="Leucine-rich Repeat Variant"/>
    <property type="match status" value="1"/>
</dbReference>
<sequence>MRSTSRRPDRTDVIAWVVVGGIFAAIGAGVAHSVIDLARAALEAPLLMAACLTVSTVGYLVLRTFWRAPDADVVPPRSRDRLFLVMGVVLFLGGGVAVLVDGIRHGIDGAIPIFMGALGVWLGSLCVRALRVPAPVSVAEPAGGPDYFAAWPVRLELGLARHLLDDFIPLKDDAARAALRKLSTHPYLLDGLVHHARRGDLAEQLRLFAAAAVLPGAPPLACALASLDRNGYVRERAVRAMGRQPAPEFVPFLVERAVDAVEPVRAAALSLLRALIDAEPAVYQEALASAASRIERRRHAPAVLALISISGR</sequence>
<name>A0A327Z3R0_9ACTN</name>
<dbReference type="SUPFAM" id="SSF48371">
    <property type="entry name" value="ARM repeat"/>
    <property type="match status" value="1"/>
</dbReference>
<dbReference type="OrthoDB" id="3374146at2"/>
<proteinExistence type="predicted"/>
<feature type="transmembrane region" description="Helical" evidence="1">
    <location>
        <begin position="82"/>
        <end position="103"/>
    </location>
</feature>
<dbReference type="AlphaFoldDB" id="A0A327Z3R0"/>
<dbReference type="InterPro" id="IPR011989">
    <property type="entry name" value="ARM-like"/>
</dbReference>
<evidence type="ECO:0000256" key="1">
    <source>
        <dbReference type="SAM" id="Phobius"/>
    </source>
</evidence>
<evidence type="ECO:0000313" key="2">
    <source>
        <dbReference type="EMBL" id="RAK29922.1"/>
    </source>
</evidence>
<organism evidence="2 3">
    <name type="scientific">Actinoplanes lutulentus</name>
    <dbReference type="NCBI Taxonomy" id="1287878"/>
    <lineage>
        <taxon>Bacteria</taxon>
        <taxon>Bacillati</taxon>
        <taxon>Actinomycetota</taxon>
        <taxon>Actinomycetes</taxon>
        <taxon>Micromonosporales</taxon>
        <taxon>Micromonosporaceae</taxon>
        <taxon>Actinoplanes</taxon>
    </lineage>
</organism>
<dbReference type="RefSeq" id="WP_111652865.1">
    <property type="nucleotide sequence ID" value="NZ_JACHWI010000008.1"/>
</dbReference>
<keyword evidence="3" id="KW-1185">Reference proteome</keyword>
<evidence type="ECO:0000313" key="3">
    <source>
        <dbReference type="Proteomes" id="UP000249341"/>
    </source>
</evidence>
<accession>A0A327Z3R0</accession>
<dbReference type="InterPro" id="IPR016024">
    <property type="entry name" value="ARM-type_fold"/>
</dbReference>
<reference evidence="2 3" key="1">
    <citation type="submission" date="2018-06" db="EMBL/GenBank/DDBJ databases">
        <title>Genomic Encyclopedia of Type Strains, Phase III (KMG-III): the genomes of soil and plant-associated and newly described type strains.</title>
        <authorList>
            <person name="Whitman W."/>
        </authorList>
    </citation>
    <scope>NUCLEOTIDE SEQUENCE [LARGE SCALE GENOMIC DNA]</scope>
    <source>
        <strain evidence="2 3">CGMCC 4.7090</strain>
    </source>
</reference>
<comment type="caution">
    <text evidence="2">The sequence shown here is derived from an EMBL/GenBank/DDBJ whole genome shotgun (WGS) entry which is preliminary data.</text>
</comment>
<keyword evidence="1" id="KW-1133">Transmembrane helix</keyword>
<feature type="transmembrane region" description="Helical" evidence="1">
    <location>
        <begin position="41"/>
        <end position="62"/>
    </location>
</feature>
<dbReference type="EMBL" id="QLMJ01000017">
    <property type="protein sequence ID" value="RAK29922.1"/>
    <property type="molecule type" value="Genomic_DNA"/>
</dbReference>
<keyword evidence="1" id="KW-0812">Transmembrane</keyword>
<feature type="transmembrane region" description="Helical" evidence="1">
    <location>
        <begin position="12"/>
        <end position="35"/>
    </location>
</feature>
<feature type="transmembrane region" description="Helical" evidence="1">
    <location>
        <begin position="109"/>
        <end position="127"/>
    </location>
</feature>
<gene>
    <name evidence="2" type="ORF">B0I29_117248</name>
</gene>
<dbReference type="Proteomes" id="UP000249341">
    <property type="component" value="Unassembled WGS sequence"/>
</dbReference>